<evidence type="ECO:0000256" key="2">
    <source>
        <dbReference type="ARBA" id="ARBA00008711"/>
    </source>
</evidence>
<dbReference type="InterPro" id="IPR014048">
    <property type="entry name" value="MethylDNA_cys_MeTrfase_DNA-bd"/>
</dbReference>
<dbReference type="HAMAP" id="MF_00772">
    <property type="entry name" value="OGT"/>
    <property type="match status" value="1"/>
</dbReference>
<dbReference type="InterPro" id="IPR008332">
    <property type="entry name" value="MethylG_MeTrfase_N"/>
</dbReference>
<dbReference type="RefSeq" id="WP_312642697.1">
    <property type="nucleotide sequence ID" value="NZ_CP116967.1"/>
</dbReference>
<protein>
    <recommendedName>
        <fullName evidence="9">Methylated-DNA--protein-cysteine methyltransferase</fullName>
        <ecNumber evidence="9">2.1.1.63</ecNumber>
    </recommendedName>
    <alternativeName>
        <fullName evidence="9">6-O-methylguanine-DNA methyltransferase</fullName>
        <shortName evidence="9">MGMT</shortName>
    </alternativeName>
    <alternativeName>
        <fullName evidence="9">O-6-methylguanine-DNA-alkyltransferase</fullName>
    </alternativeName>
</protein>
<dbReference type="GO" id="GO:0005737">
    <property type="term" value="C:cytoplasm"/>
    <property type="evidence" value="ECO:0007669"/>
    <property type="project" value="UniProtKB-SubCell"/>
</dbReference>
<dbReference type="InterPro" id="IPR036217">
    <property type="entry name" value="MethylDNA_cys_MeTrfase_DNAb"/>
</dbReference>
<evidence type="ECO:0000256" key="5">
    <source>
        <dbReference type="ARBA" id="ARBA00022679"/>
    </source>
</evidence>
<keyword evidence="6 9" id="KW-0227">DNA damage</keyword>
<dbReference type="Pfam" id="PF02870">
    <property type="entry name" value="Methyltransf_1N"/>
    <property type="match status" value="1"/>
</dbReference>
<reference evidence="12 13" key="1">
    <citation type="submission" date="2023-01" db="EMBL/GenBank/DDBJ databases">
        <title>Cultivation and genomic characterization of new, ubiquitous marine nitrite-oxidizing bacteria from the Nitrospirales.</title>
        <authorList>
            <person name="Mueller A.J."/>
            <person name="Daebeler A."/>
            <person name="Herbold C.W."/>
            <person name="Kirkegaard R.H."/>
            <person name="Daims H."/>
        </authorList>
    </citation>
    <scope>NUCLEOTIDE SEQUENCE [LARGE SCALE GENOMIC DNA]</scope>
    <source>
        <strain evidence="12 13">VA</strain>
    </source>
</reference>
<dbReference type="AlphaFoldDB" id="A0AA96GAK6"/>
<gene>
    <name evidence="12" type="ORF">PP769_17700</name>
</gene>
<dbReference type="Proteomes" id="UP001302719">
    <property type="component" value="Chromosome"/>
</dbReference>
<dbReference type="PROSITE" id="PS00374">
    <property type="entry name" value="MGMT"/>
    <property type="match status" value="1"/>
</dbReference>
<feature type="domain" description="Methylated-DNA-[protein]-cysteine S-methyltransferase DNA binding" evidence="10">
    <location>
        <begin position="89"/>
        <end position="168"/>
    </location>
</feature>
<proteinExistence type="inferred from homology"/>
<evidence type="ECO:0000256" key="7">
    <source>
        <dbReference type="ARBA" id="ARBA00023204"/>
    </source>
</evidence>
<dbReference type="InterPro" id="IPR001497">
    <property type="entry name" value="MethylDNA_cys_MeTrfase_AS"/>
</dbReference>
<dbReference type="Gene3D" id="1.10.10.10">
    <property type="entry name" value="Winged helix-like DNA-binding domain superfamily/Winged helix DNA-binding domain"/>
    <property type="match status" value="1"/>
</dbReference>
<dbReference type="InterPro" id="IPR023546">
    <property type="entry name" value="MGMT"/>
</dbReference>
<evidence type="ECO:0000256" key="8">
    <source>
        <dbReference type="ARBA" id="ARBA00049348"/>
    </source>
</evidence>
<dbReference type="KEGG" id="nall:PP769_17700"/>
<accession>A0AA96GAK6</accession>
<feature type="domain" description="Methylguanine DNA methyltransferase ribonuclease-like" evidence="11">
    <location>
        <begin position="19"/>
        <end position="84"/>
    </location>
</feature>
<keyword evidence="5 9" id="KW-0808">Transferase</keyword>
<comment type="similarity">
    <text evidence="2 9">Belongs to the MGMT family.</text>
</comment>
<comment type="function">
    <text evidence="9">Involved in the cellular defense against the biological effects of O6-methylguanine (O6-MeG) and O4-methylthymine (O4-MeT) in DNA. Repairs the methylated nucleobase in DNA by stoichiometrically transferring the methyl group to a cysteine residue in the enzyme. This is a suicide reaction: the enzyme is irreversibly inactivated.</text>
</comment>
<keyword evidence="3 9" id="KW-0963">Cytoplasm</keyword>
<comment type="subcellular location">
    <subcellularLocation>
        <location evidence="9">Cytoplasm</location>
    </subcellularLocation>
</comment>
<dbReference type="Gene3D" id="3.30.160.70">
    <property type="entry name" value="Methylated DNA-protein cysteine methyltransferase domain"/>
    <property type="match status" value="1"/>
</dbReference>
<keyword evidence="7 9" id="KW-0234">DNA repair</keyword>
<organism evidence="12 13">
    <name type="scientific">Candidatus Nitrospira allomarina</name>
    <dbReference type="NCBI Taxonomy" id="3020900"/>
    <lineage>
        <taxon>Bacteria</taxon>
        <taxon>Pseudomonadati</taxon>
        <taxon>Nitrospirota</taxon>
        <taxon>Nitrospiria</taxon>
        <taxon>Nitrospirales</taxon>
        <taxon>Nitrospiraceae</taxon>
        <taxon>Nitrospira</taxon>
    </lineage>
</organism>
<dbReference type="FunFam" id="1.10.10.10:FF:000214">
    <property type="entry name" value="Methylated-DNA--protein-cysteine methyltransferase"/>
    <property type="match status" value="1"/>
</dbReference>
<dbReference type="EC" id="2.1.1.63" evidence="9"/>
<evidence type="ECO:0000256" key="3">
    <source>
        <dbReference type="ARBA" id="ARBA00022490"/>
    </source>
</evidence>
<dbReference type="GO" id="GO:0003908">
    <property type="term" value="F:methylated-DNA-[protein]-cysteine S-methyltransferase activity"/>
    <property type="evidence" value="ECO:0007669"/>
    <property type="project" value="UniProtKB-UniRule"/>
</dbReference>
<dbReference type="EMBL" id="CP116967">
    <property type="protein sequence ID" value="WNM57782.1"/>
    <property type="molecule type" value="Genomic_DNA"/>
</dbReference>
<keyword evidence="4 9" id="KW-0489">Methyltransferase</keyword>
<comment type="catalytic activity">
    <reaction evidence="8 9">
        <text>a 6-O-methyl-2'-deoxyguanosine in DNA + L-cysteinyl-[protein] = S-methyl-L-cysteinyl-[protein] + a 2'-deoxyguanosine in DNA</text>
        <dbReference type="Rhea" id="RHEA:24000"/>
        <dbReference type="Rhea" id="RHEA-COMP:10131"/>
        <dbReference type="Rhea" id="RHEA-COMP:10132"/>
        <dbReference type="Rhea" id="RHEA-COMP:11367"/>
        <dbReference type="Rhea" id="RHEA-COMP:11368"/>
        <dbReference type="ChEBI" id="CHEBI:29950"/>
        <dbReference type="ChEBI" id="CHEBI:82612"/>
        <dbReference type="ChEBI" id="CHEBI:85445"/>
        <dbReference type="ChEBI" id="CHEBI:85448"/>
        <dbReference type="EC" id="2.1.1.63"/>
    </reaction>
</comment>
<evidence type="ECO:0000259" key="11">
    <source>
        <dbReference type="Pfam" id="PF02870"/>
    </source>
</evidence>
<evidence type="ECO:0000256" key="1">
    <source>
        <dbReference type="ARBA" id="ARBA00001286"/>
    </source>
</evidence>
<dbReference type="PANTHER" id="PTHR10815">
    <property type="entry name" value="METHYLATED-DNA--PROTEIN-CYSTEINE METHYLTRANSFERASE"/>
    <property type="match status" value="1"/>
</dbReference>
<evidence type="ECO:0000256" key="4">
    <source>
        <dbReference type="ARBA" id="ARBA00022603"/>
    </source>
</evidence>
<evidence type="ECO:0000259" key="10">
    <source>
        <dbReference type="Pfam" id="PF01035"/>
    </source>
</evidence>
<comment type="miscellaneous">
    <text evidence="9">This enzyme catalyzes only one turnover and therefore is not strictly catalytic. According to one definition, an enzyme is a biocatalyst that acts repeatedly and over many reaction cycles.</text>
</comment>
<dbReference type="InterPro" id="IPR036388">
    <property type="entry name" value="WH-like_DNA-bd_sf"/>
</dbReference>
<name>A0AA96GAK6_9BACT</name>
<dbReference type="GO" id="GO:0032259">
    <property type="term" value="P:methylation"/>
    <property type="evidence" value="ECO:0007669"/>
    <property type="project" value="UniProtKB-KW"/>
</dbReference>
<dbReference type="GO" id="GO:0006307">
    <property type="term" value="P:DNA alkylation repair"/>
    <property type="evidence" value="ECO:0007669"/>
    <property type="project" value="UniProtKB-UniRule"/>
</dbReference>
<sequence length="171" mass="18761">MKPPVPKKASKDSGVFYWINPSPVGRLLLVGNSDGLQGLQFQDGAHPLDIQPTWKQSREPFHEVIEQLDEYFDGSRTRFQVALNLQGTPFQRHVWKALQRIPYGRTVSYGEIAQQVGNPKASRAVGAANGQNPVSIIVPCHRVIGSNGKLVGYGGGLPIKTALLALEQSRH</sequence>
<dbReference type="SUPFAM" id="SSF53155">
    <property type="entry name" value="Methylated DNA-protein cysteine methyltransferase domain"/>
    <property type="match status" value="1"/>
</dbReference>
<evidence type="ECO:0000313" key="12">
    <source>
        <dbReference type="EMBL" id="WNM57782.1"/>
    </source>
</evidence>
<dbReference type="CDD" id="cd06445">
    <property type="entry name" value="ATase"/>
    <property type="match status" value="1"/>
</dbReference>
<evidence type="ECO:0000256" key="9">
    <source>
        <dbReference type="HAMAP-Rule" id="MF_00772"/>
    </source>
</evidence>
<dbReference type="PANTHER" id="PTHR10815:SF5">
    <property type="entry name" value="METHYLATED-DNA--PROTEIN-CYSTEINE METHYLTRANSFERASE"/>
    <property type="match status" value="1"/>
</dbReference>
<dbReference type="Pfam" id="PF01035">
    <property type="entry name" value="DNA_binding_1"/>
    <property type="match status" value="1"/>
</dbReference>
<keyword evidence="13" id="KW-1185">Reference proteome</keyword>
<dbReference type="InterPro" id="IPR036631">
    <property type="entry name" value="MGMT_N_sf"/>
</dbReference>
<dbReference type="NCBIfam" id="TIGR00589">
    <property type="entry name" value="ogt"/>
    <property type="match status" value="1"/>
</dbReference>
<dbReference type="SUPFAM" id="SSF46767">
    <property type="entry name" value="Methylated DNA-protein cysteine methyltransferase, C-terminal domain"/>
    <property type="match status" value="1"/>
</dbReference>
<comment type="catalytic activity">
    <reaction evidence="1 9">
        <text>a 4-O-methyl-thymidine in DNA + L-cysteinyl-[protein] = a thymidine in DNA + S-methyl-L-cysteinyl-[protein]</text>
        <dbReference type="Rhea" id="RHEA:53428"/>
        <dbReference type="Rhea" id="RHEA-COMP:10131"/>
        <dbReference type="Rhea" id="RHEA-COMP:10132"/>
        <dbReference type="Rhea" id="RHEA-COMP:13555"/>
        <dbReference type="Rhea" id="RHEA-COMP:13556"/>
        <dbReference type="ChEBI" id="CHEBI:29950"/>
        <dbReference type="ChEBI" id="CHEBI:82612"/>
        <dbReference type="ChEBI" id="CHEBI:137386"/>
        <dbReference type="ChEBI" id="CHEBI:137387"/>
        <dbReference type="EC" id="2.1.1.63"/>
    </reaction>
</comment>
<evidence type="ECO:0000256" key="6">
    <source>
        <dbReference type="ARBA" id="ARBA00022763"/>
    </source>
</evidence>
<evidence type="ECO:0000313" key="13">
    <source>
        <dbReference type="Proteomes" id="UP001302719"/>
    </source>
</evidence>
<feature type="active site" description="Nucleophile; methyl group acceptor" evidence="9">
    <location>
        <position position="140"/>
    </location>
</feature>